<evidence type="ECO:0000313" key="2">
    <source>
        <dbReference type="EMBL" id="TEB27070.1"/>
    </source>
</evidence>
<evidence type="ECO:0000313" key="3">
    <source>
        <dbReference type="Proteomes" id="UP000298030"/>
    </source>
</evidence>
<dbReference type="EMBL" id="QPFP01000043">
    <property type="protein sequence ID" value="TEB27070.1"/>
    <property type="molecule type" value="Genomic_DNA"/>
</dbReference>
<keyword evidence="1" id="KW-0812">Transmembrane</keyword>
<keyword evidence="3" id="KW-1185">Reference proteome</keyword>
<reference evidence="2 3" key="1">
    <citation type="journal article" date="2019" name="Nat. Ecol. Evol.">
        <title>Megaphylogeny resolves global patterns of mushroom evolution.</title>
        <authorList>
            <person name="Varga T."/>
            <person name="Krizsan K."/>
            <person name="Foldi C."/>
            <person name="Dima B."/>
            <person name="Sanchez-Garcia M."/>
            <person name="Sanchez-Ramirez S."/>
            <person name="Szollosi G.J."/>
            <person name="Szarkandi J.G."/>
            <person name="Papp V."/>
            <person name="Albert L."/>
            <person name="Andreopoulos W."/>
            <person name="Angelini C."/>
            <person name="Antonin V."/>
            <person name="Barry K.W."/>
            <person name="Bougher N.L."/>
            <person name="Buchanan P."/>
            <person name="Buyck B."/>
            <person name="Bense V."/>
            <person name="Catcheside P."/>
            <person name="Chovatia M."/>
            <person name="Cooper J."/>
            <person name="Damon W."/>
            <person name="Desjardin D."/>
            <person name="Finy P."/>
            <person name="Geml J."/>
            <person name="Haridas S."/>
            <person name="Hughes K."/>
            <person name="Justo A."/>
            <person name="Karasinski D."/>
            <person name="Kautmanova I."/>
            <person name="Kiss B."/>
            <person name="Kocsube S."/>
            <person name="Kotiranta H."/>
            <person name="LaButti K.M."/>
            <person name="Lechner B.E."/>
            <person name="Liimatainen K."/>
            <person name="Lipzen A."/>
            <person name="Lukacs Z."/>
            <person name="Mihaltcheva S."/>
            <person name="Morgado L.N."/>
            <person name="Niskanen T."/>
            <person name="Noordeloos M.E."/>
            <person name="Ohm R.A."/>
            <person name="Ortiz-Santana B."/>
            <person name="Ovrebo C."/>
            <person name="Racz N."/>
            <person name="Riley R."/>
            <person name="Savchenko A."/>
            <person name="Shiryaev A."/>
            <person name="Soop K."/>
            <person name="Spirin V."/>
            <person name="Szebenyi C."/>
            <person name="Tomsovsky M."/>
            <person name="Tulloss R.E."/>
            <person name="Uehling J."/>
            <person name="Grigoriev I.V."/>
            <person name="Vagvolgyi C."/>
            <person name="Papp T."/>
            <person name="Martin F.M."/>
            <person name="Miettinen O."/>
            <person name="Hibbett D.S."/>
            <person name="Nagy L.G."/>
        </authorList>
    </citation>
    <scope>NUCLEOTIDE SEQUENCE [LARGE SCALE GENOMIC DNA]</scope>
    <source>
        <strain evidence="2 3">FP101781</strain>
    </source>
</reference>
<protein>
    <submittedName>
        <fullName evidence="2">Uncharacterized protein</fullName>
    </submittedName>
</protein>
<accession>A0A4Y7SYZ0</accession>
<feature type="transmembrane region" description="Helical" evidence="1">
    <location>
        <begin position="12"/>
        <end position="35"/>
    </location>
</feature>
<gene>
    <name evidence="2" type="ORF">FA13DRAFT_1736859</name>
</gene>
<name>A0A4Y7SYZ0_COPMI</name>
<organism evidence="2 3">
    <name type="scientific">Coprinellus micaceus</name>
    <name type="common">Glistening ink-cap mushroom</name>
    <name type="synonym">Coprinus micaceus</name>
    <dbReference type="NCBI Taxonomy" id="71717"/>
    <lineage>
        <taxon>Eukaryota</taxon>
        <taxon>Fungi</taxon>
        <taxon>Dikarya</taxon>
        <taxon>Basidiomycota</taxon>
        <taxon>Agaricomycotina</taxon>
        <taxon>Agaricomycetes</taxon>
        <taxon>Agaricomycetidae</taxon>
        <taxon>Agaricales</taxon>
        <taxon>Agaricineae</taxon>
        <taxon>Psathyrellaceae</taxon>
        <taxon>Coprinellus</taxon>
    </lineage>
</organism>
<dbReference type="Proteomes" id="UP000298030">
    <property type="component" value="Unassembled WGS sequence"/>
</dbReference>
<evidence type="ECO:0000256" key="1">
    <source>
        <dbReference type="SAM" id="Phobius"/>
    </source>
</evidence>
<keyword evidence="1" id="KW-0472">Membrane</keyword>
<proteinExistence type="predicted"/>
<dbReference type="AlphaFoldDB" id="A0A4Y7SYZ0"/>
<sequence>MESHPAPPPRKRAVYAFILQSSPFLLLCFYAKPYLPNIDRNSKRKGVMGDVASHSLALQGAYA</sequence>
<comment type="caution">
    <text evidence="2">The sequence shown here is derived from an EMBL/GenBank/DDBJ whole genome shotgun (WGS) entry which is preliminary data.</text>
</comment>
<keyword evidence="1" id="KW-1133">Transmembrane helix</keyword>